<keyword evidence="8" id="KW-0032">Aminotransferase</keyword>
<reference evidence="8 9" key="1">
    <citation type="submission" date="2022-10" db="EMBL/GenBank/DDBJ databases">
        <title>Draft genome assembly of moderately radiation resistant bacterium Metabacillus halosaccharovorans.</title>
        <authorList>
            <person name="Pal S."/>
            <person name="Gopinathan A."/>
        </authorList>
    </citation>
    <scope>NUCLEOTIDE SEQUENCE [LARGE SCALE GENOMIC DNA]</scope>
    <source>
        <strain evidence="8 9">VITHBRA001</strain>
    </source>
</reference>
<name>A0ABT3DCK9_9BACI</name>
<dbReference type="CDD" id="cd00615">
    <property type="entry name" value="Orn_deC_like"/>
    <property type="match status" value="1"/>
</dbReference>
<dbReference type="InterPro" id="IPR036633">
    <property type="entry name" value="Prn/Lys/Arg_de-COase_C_sf"/>
</dbReference>
<evidence type="ECO:0000256" key="2">
    <source>
        <dbReference type="ARBA" id="ARBA00010671"/>
    </source>
</evidence>
<keyword evidence="8" id="KW-0808">Transferase</keyword>
<comment type="similarity">
    <text evidence="2">Belongs to the Orn/Lys/Arg decarboxylase class-I family.</text>
</comment>
<keyword evidence="4" id="KW-0663">Pyridoxal phosphate</keyword>
<evidence type="ECO:0000256" key="4">
    <source>
        <dbReference type="ARBA" id="ARBA00022898"/>
    </source>
</evidence>
<gene>
    <name evidence="8" type="ORF">OIH86_02995</name>
</gene>
<dbReference type="Gene3D" id="3.40.640.10">
    <property type="entry name" value="Type I PLP-dependent aspartate aminotransferase-like (Major domain)"/>
    <property type="match status" value="1"/>
</dbReference>
<comment type="cofactor">
    <cofactor evidence="1">
        <name>pyridoxal 5'-phosphate</name>
        <dbReference type="ChEBI" id="CHEBI:597326"/>
    </cofactor>
</comment>
<keyword evidence="5" id="KW-0456">Lyase</keyword>
<dbReference type="InterPro" id="IPR015424">
    <property type="entry name" value="PyrdxlP-dep_Trfase"/>
</dbReference>
<dbReference type="SUPFAM" id="SSF53383">
    <property type="entry name" value="PLP-dependent transferases"/>
    <property type="match status" value="1"/>
</dbReference>
<dbReference type="GO" id="GO:0008483">
    <property type="term" value="F:transaminase activity"/>
    <property type="evidence" value="ECO:0007669"/>
    <property type="project" value="UniProtKB-KW"/>
</dbReference>
<dbReference type="EMBL" id="JAOYEY010000022">
    <property type="protein sequence ID" value="MCV9884611.1"/>
    <property type="molecule type" value="Genomic_DNA"/>
</dbReference>
<protein>
    <submittedName>
        <fullName evidence="8">Aminotransferase class I/II-fold pyridoxal phosphate-dependent enzyme</fullName>
    </submittedName>
</protein>
<keyword evidence="9" id="KW-1185">Reference proteome</keyword>
<dbReference type="InterPro" id="IPR052357">
    <property type="entry name" value="Orn_Lys_Arg_decarboxylase-I"/>
</dbReference>
<proteinExistence type="inferred from homology"/>
<dbReference type="PANTHER" id="PTHR43277:SF3">
    <property type="entry name" value="DECARBOXYLASE, PUTATIVE-RELATED"/>
    <property type="match status" value="1"/>
</dbReference>
<evidence type="ECO:0000256" key="1">
    <source>
        <dbReference type="ARBA" id="ARBA00001933"/>
    </source>
</evidence>
<comment type="caution">
    <text evidence="8">The sequence shown here is derived from an EMBL/GenBank/DDBJ whole genome shotgun (WGS) entry which is preliminary data.</text>
</comment>
<dbReference type="InterPro" id="IPR000310">
    <property type="entry name" value="Orn/Lys/Arg_deCO2ase_major_dom"/>
</dbReference>
<evidence type="ECO:0000256" key="5">
    <source>
        <dbReference type="ARBA" id="ARBA00023239"/>
    </source>
</evidence>
<dbReference type="Pfam" id="PF01276">
    <property type="entry name" value="OKR_DC_1"/>
    <property type="match status" value="1"/>
</dbReference>
<evidence type="ECO:0000256" key="3">
    <source>
        <dbReference type="ARBA" id="ARBA00022793"/>
    </source>
</evidence>
<sequence length="478" mass="53541">METPLYTALLNHANVKPTSLHVPGHKNGVVFLQEANHLYKDILQIDVTELTGLDDLHHPQDVILKAQQLTTELYQVKSSYFLVNGSTVGNLAMILASCQVDDVVLVQRNSHKSIMNGLQLAGVRPVFLDPKVDEELKVPSYVEFERIKEAIRLYPNAKVLILTNPNYYGIAIDLTEIVTYAHDHGIPVLVDEAHGAHFIIGDRFPLSAVEIGADIVIHSAHKTLPAMTMGSFLHFNSDLLDKELVESYLSMLQSSSPSYPIMASLDLARAYLSEIMEENLQVDIIESVQKIKQQIGGIKGLEIIESHDRLVKGDPLKLTIRSTNGLSGYELQEVLERHTVFIELANPEHCLCILPLGEMNQIINKITKINPDHLKSEKPRLANKKLKRQEVKGIQPLEVSYFFLKKCKKVLVELDDAVGHYSAEAIIPYPPGIPLIMVGEKITKELVEKIRRMIELGVNIQGDYHIKKGKINIYISKG</sequence>
<dbReference type="Gene3D" id="3.90.105.10">
    <property type="entry name" value="Molybdopterin biosynthesis moea protein, domain 2"/>
    <property type="match status" value="1"/>
</dbReference>
<dbReference type="PANTHER" id="PTHR43277">
    <property type="entry name" value="ARGININE DECARBOXYLASE"/>
    <property type="match status" value="1"/>
</dbReference>
<dbReference type="InterPro" id="IPR008286">
    <property type="entry name" value="Prn/Lys/Arg_de-COase_C"/>
</dbReference>
<organism evidence="8 9">
    <name type="scientific">Metabacillus halosaccharovorans</name>
    <dbReference type="NCBI Taxonomy" id="930124"/>
    <lineage>
        <taxon>Bacteria</taxon>
        <taxon>Bacillati</taxon>
        <taxon>Bacillota</taxon>
        <taxon>Bacilli</taxon>
        <taxon>Bacillales</taxon>
        <taxon>Bacillaceae</taxon>
        <taxon>Metabacillus</taxon>
    </lineage>
</organism>
<evidence type="ECO:0000259" key="6">
    <source>
        <dbReference type="Pfam" id="PF01276"/>
    </source>
</evidence>
<dbReference type="RefSeq" id="WP_264141553.1">
    <property type="nucleotide sequence ID" value="NZ_JAOYEY010000022.1"/>
</dbReference>
<evidence type="ECO:0000313" key="9">
    <source>
        <dbReference type="Proteomes" id="UP001526147"/>
    </source>
</evidence>
<dbReference type="Pfam" id="PF03711">
    <property type="entry name" value="OKR_DC_1_C"/>
    <property type="match status" value="1"/>
</dbReference>
<dbReference type="Proteomes" id="UP001526147">
    <property type="component" value="Unassembled WGS sequence"/>
</dbReference>
<evidence type="ECO:0000313" key="8">
    <source>
        <dbReference type="EMBL" id="MCV9884611.1"/>
    </source>
</evidence>
<feature type="domain" description="Orn/Lys/Arg decarboxylase C-terminal" evidence="7">
    <location>
        <begin position="393"/>
        <end position="445"/>
    </location>
</feature>
<dbReference type="InterPro" id="IPR015421">
    <property type="entry name" value="PyrdxlP-dep_Trfase_major"/>
</dbReference>
<dbReference type="SUPFAM" id="SSF55904">
    <property type="entry name" value="Ornithine decarboxylase C-terminal domain"/>
    <property type="match status" value="1"/>
</dbReference>
<keyword evidence="3" id="KW-0210">Decarboxylase</keyword>
<evidence type="ECO:0000259" key="7">
    <source>
        <dbReference type="Pfam" id="PF03711"/>
    </source>
</evidence>
<feature type="domain" description="Orn/Lys/Arg decarboxylases family 1 pyridoxal-P attachment site" evidence="6">
    <location>
        <begin position="3"/>
        <end position="305"/>
    </location>
</feature>
<accession>A0ABT3DCK9</accession>